<evidence type="ECO:0000313" key="12">
    <source>
        <dbReference type="EMBL" id="KAK2578179.1"/>
    </source>
</evidence>
<evidence type="ECO:0000259" key="10">
    <source>
        <dbReference type="Pfam" id="PF01431"/>
    </source>
</evidence>
<evidence type="ECO:0000256" key="1">
    <source>
        <dbReference type="ARBA" id="ARBA00001947"/>
    </source>
</evidence>
<name>A0AAD9VKU3_9HYME</name>
<keyword evidence="9" id="KW-0732">Signal</keyword>
<comment type="cofactor">
    <cofactor evidence="1">
        <name>Zn(2+)</name>
        <dbReference type="ChEBI" id="CHEBI:29105"/>
    </cofactor>
</comment>
<evidence type="ECO:0000259" key="11">
    <source>
        <dbReference type="Pfam" id="PF05649"/>
    </source>
</evidence>
<dbReference type="CDD" id="cd08662">
    <property type="entry name" value="M13"/>
    <property type="match status" value="1"/>
</dbReference>
<evidence type="ECO:0000256" key="3">
    <source>
        <dbReference type="ARBA" id="ARBA00007357"/>
    </source>
</evidence>
<dbReference type="InterPro" id="IPR000718">
    <property type="entry name" value="Peptidase_M13"/>
</dbReference>
<dbReference type="EMBL" id="JAIFRP010000539">
    <property type="protein sequence ID" value="KAK2578179.1"/>
    <property type="molecule type" value="Genomic_DNA"/>
</dbReference>
<keyword evidence="13" id="KW-1185">Reference proteome</keyword>
<evidence type="ECO:0000256" key="4">
    <source>
        <dbReference type="ARBA" id="ARBA00022670"/>
    </source>
</evidence>
<comment type="subcellular location">
    <subcellularLocation>
        <location evidence="2">Cell membrane</location>
        <topology evidence="2">Single-pass type II membrane protein</topology>
    </subcellularLocation>
</comment>
<keyword evidence="8" id="KW-0482">Metalloprotease</keyword>
<feature type="domain" description="Peptidase M13 N-terminal" evidence="11">
    <location>
        <begin position="60"/>
        <end position="448"/>
    </location>
</feature>
<dbReference type="AlphaFoldDB" id="A0AAD9VKU3"/>
<dbReference type="PROSITE" id="PS51885">
    <property type="entry name" value="NEPRILYSIN"/>
    <property type="match status" value="1"/>
</dbReference>
<dbReference type="GO" id="GO:0016485">
    <property type="term" value="P:protein processing"/>
    <property type="evidence" value="ECO:0007669"/>
    <property type="project" value="TreeGrafter"/>
</dbReference>
<accession>A0AAD9VKU3</accession>
<evidence type="ECO:0000256" key="5">
    <source>
        <dbReference type="ARBA" id="ARBA00022723"/>
    </source>
</evidence>
<gene>
    <name evidence="12" type="ORF">KPH14_001371</name>
</gene>
<dbReference type="InterPro" id="IPR008753">
    <property type="entry name" value="Peptidase_M13_N"/>
</dbReference>
<reference evidence="12" key="1">
    <citation type="submission" date="2021-08" db="EMBL/GenBank/DDBJ databases">
        <authorList>
            <person name="Misof B."/>
            <person name="Oliver O."/>
            <person name="Podsiadlowski L."/>
            <person name="Donath A."/>
            <person name="Peters R."/>
            <person name="Mayer C."/>
            <person name="Rust J."/>
            <person name="Gunkel S."/>
            <person name="Lesny P."/>
            <person name="Martin S."/>
            <person name="Oeyen J.P."/>
            <person name="Petersen M."/>
            <person name="Panagiotis P."/>
            <person name="Wilbrandt J."/>
            <person name="Tanja T."/>
        </authorList>
    </citation>
    <scope>NUCLEOTIDE SEQUENCE</scope>
    <source>
        <strain evidence="12">GBR_01_08_01A</strain>
        <tissue evidence="12">Thorax + abdomen</tissue>
    </source>
</reference>
<dbReference type="GO" id="GO:0005886">
    <property type="term" value="C:plasma membrane"/>
    <property type="evidence" value="ECO:0007669"/>
    <property type="project" value="UniProtKB-SubCell"/>
</dbReference>
<evidence type="ECO:0000256" key="9">
    <source>
        <dbReference type="SAM" id="SignalP"/>
    </source>
</evidence>
<dbReference type="InterPro" id="IPR018497">
    <property type="entry name" value="Peptidase_M13_C"/>
</dbReference>
<comment type="caution">
    <text evidence="12">The sequence shown here is derived from an EMBL/GenBank/DDBJ whole genome shotgun (WGS) entry which is preliminary data.</text>
</comment>
<keyword evidence="4" id="KW-0645">Protease</keyword>
<organism evidence="12 13">
    <name type="scientific">Odynerus spinipes</name>
    <dbReference type="NCBI Taxonomy" id="1348599"/>
    <lineage>
        <taxon>Eukaryota</taxon>
        <taxon>Metazoa</taxon>
        <taxon>Ecdysozoa</taxon>
        <taxon>Arthropoda</taxon>
        <taxon>Hexapoda</taxon>
        <taxon>Insecta</taxon>
        <taxon>Pterygota</taxon>
        <taxon>Neoptera</taxon>
        <taxon>Endopterygota</taxon>
        <taxon>Hymenoptera</taxon>
        <taxon>Apocrita</taxon>
        <taxon>Aculeata</taxon>
        <taxon>Vespoidea</taxon>
        <taxon>Vespidae</taxon>
        <taxon>Eumeninae</taxon>
        <taxon>Odynerus</taxon>
    </lineage>
</organism>
<dbReference type="Pfam" id="PF05649">
    <property type="entry name" value="Peptidase_M13_N"/>
    <property type="match status" value="1"/>
</dbReference>
<dbReference type="PANTHER" id="PTHR11733:SF133">
    <property type="entry name" value="PHOSPHATE-REGULATING NEUTRAL ENDOPEPTIDASE PHEX"/>
    <property type="match status" value="1"/>
</dbReference>
<dbReference type="InterPro" id="IPR024079">
    <property type="entry name" value="MetalloPept_cat_dom_sf"/>
</dbReference>
<dbReference type="Gene3D" id="3.40.390.10">
    <property type="entry name" value="Collagenase (Catalytic Domain)"/>
    <property type="match status" value="2"/>
</dbReference>
<evidence type="ECO:0000313" key="13">
    <source>
        <dbReference type="Proteomes" id="UP001258017"/>
    </source>
</evidence>
<feature type="chain" id="PRO_5042010420" evidence="9">
    <location>
        <begin position="22"/>
        <end position="686"/>
    </location>
</feature>
<dbReference type="PRINTS" id="PR00786">
    <property type="entry name" value="NEPRILYSIN"/>
</dbReference>
<dbReference type="PANTHER" id="PTHR11733">
    <property type="entry name" value="ZINC METALLOPROTEASE FAMILY M13 NEPRILYSIN-RELATED"/>
    <property type="match status" value="1"/>
</dbReference>
<protein>
    <submittedName>
        <fullName evidence="12">Uncharacterized protein</fullName>
    </submittedName>
</protein>
<evidence type="ECO:0000256" key="2">
    <source>
        <dbReference type="ARBA" id="ARBA00004401"/>
    </source>
</evidence>
<keyword evidence="5" id="KW-0479">Metal-binding</keyword>
<dbReference type="GO" id="GO:0046872">
    <property type="term" value="F:metal ion binding"/>
    <property type="evidence" value="ECO:0007669"/>
    <property type="project" value="UniProtKB-KW"/>
</dbReference>
<keyword evidence="7" id="KW-0862">Zinc</keyword>
<reference evidence="12" key="2">
    <citation type="journal article" date="2023" name="Commun. Biol.">
        <title>Intrasexual cuticular hydrocarbon dimorphism in a wasp sheds light on hydrocarbon biosynthesis genes in Hymenoptera.</title>
        <authorList>
            <person name="Moris V.C."/>
            <person name="Podsiadlowski L."/>
            <person name="Martin S."/>
            <person name="Oeyen J.P."/>
            <person name="Donath A."/>
            <person name="Petersen M."/>
            <person name="Wilbrandt J."/>
            <person name="Misof B."/>
            <person name="Liedtke D."/>
            <person name="Thamm M."/>
            <person name="Scheiner R."/>
            <person name="Schmitt T."/>
            <person name="Niehuis O."/>
        </authorList>
    </citation>
    <scope>NUCLEOTIDE SEQUENCE</scope>
    <source>
        <strain evidence="12">GBR_01_08_01A</strain>
    </source>
</reference>
<evidence type="ECO:0000256" key="8">
    <source>
        <dbReference type="ARBA" id="ARBA00023049"/>
    </source>
</evidence>
<dbReference type="GO" id="GO:0004222">
    <property type="term" value="F:metalloendopeptidase activity"/>
    <property type="evidence" value="ECO:0007669"/>
    <property type="project" value="InterPro"/>
</dbReference>
<dbReference type="Proteomes" id="UP001258017">
    <property type="component" value="Unassembled WGS sequence"/>
</dbReference>
<feature type="signal peptide" evidence="9">
    <location>
        <begin position="1"/>
        <end position="21"/>
    </location>
</feature>
<evidence type="ECO:0000256" key="7">
    <source>
        <dbReference type="ARBA" id="ARBA00022833"/>
    </source>
</evidence>
<sequence>MSLWRPWTKIYLTIILPIVYSKVHHEWNTPAIITYKECTKSVCKTEAEDIMACMNPSAHPCTDFYEYVCGNWPKKYVDVNKQYRNLPWRIESVLGYKAFWSIRRRLEEPVTLFDDEYQKKTKNLYRVCMNLPWMPKLKATDLRTYVARAGPWPMFPLESSSESGLFGISTKSSPIDKKTPTLEIRKSYSPYGLFTRYTLWTSKEMYGYIEFLKIIANDAKPSNGIAISTKDFHKSFEDVLDFRIKLQNIIKISDKETEQPMTIDYLNHWYNQKEASRSKNAEIPWLTVIQALYKNDRNIKIDDKTVVLVAYATYFERLRTLLAKTSTETIVNHIHLYFIERHLHLTKEQEDLNFSWRSYILSEPNLKSRVFAEKWYMCIEKNVMQNTLGKIYIEEHSSRTVVKGIKGLLNDVQEMMGIQINDSAWLDDESKVATNYKISQMKYILGYPPWYDKHSKKKKYAHTELYPQHPEAKYVVNENRLIITSAYMQTPVYDISLPFNLNYGSMGAIIAHEMYHSVDSKGLWFDVEGKKTKWWPTSMIDTYRQKKRCFIRQYNHYKIKELEEYPDAPKKYAFETVEEDMCDTMGLKAAYEAYRLKLLKENHICFTLPHLSRYTCDELFFISFARSFCFGTITPRQLIYSVRYDEHNTPRVRVNGAVSNMKEFSTAFRCSVNAPLNPKKRCDLWE</sequence>
<dbReference type="Pfam" id="PF01431">
    <property type="entry name" value="Peptidase_M13"/>
    <property type="match status" value="1"/>
</dbReference>
<proteinExistence type="inferred from homology"/>
<evidence type="ECO:0000256" key="6">
    <source>
        <dbReference type="ARBA" id="ARBA00022801"/>
    </source>
</evidence>
<feature type="domain" description="Peptidase M13 C-terminal" evidence="10">
    <location>
        <begin position="472"/>
        <end position="684"/>
    </location>
</feature>
<comment type="similarity">
    <text evidence="3">Belongs to the peptidase M13 family.</text>
</comment>
<keyword evidence="6" id="KW-0378">Hydrolase</keyword>
<dbReference type="SUPFAM" id="SSF55486">
    <property type="entry name" value="Metalloproteases ('zincins'), catalytic domain"/>
    <property type="match status" value="1"/>
</dbReference>